<dbReference type="PDB" id="7AR9">
    <property type="method" value="EM"/>
    <property type="resolution" value="2.97 A"/>
    <property type="chains" value="X=1-100"/>
</dbReference>
<comment type="function">
    <text evidence="1">Accessory subunit of the mitochondrial membrane respiratory chain NADH dehydrogenase (Complex I), that is believed not to be involved in catalysis. Complex I functions in the transfer of electrons from NADH to the respiratory chain. The immediate electron acceptor for the enzyme is believed to be ubiquinone.</text>
</comment>
<evidence type="ECO:0000256" key="3">
    <source>
        <dbReference type="ARBA" id="ARBA00010705"/>
    </source>
</evidence>
<keyword evidence="4" id="KW-0813">Transport</keyword>
<evidence type="ECO:0000256" key="5">
    <source>
        <dbReference type="ARBA" id="ARBA00022660"/>
    </source>
</evidence>
<evidence type="ECO:0000256" key="9">
    <source>
        <dbReference type="ARBA" id="ARBA00023157"/>
    </source>
</evidence>
<evidence type="ECO:0000256" key="8">
    <source>
        <dbReference type="ARBA" id="ARBA00023128"/>
    </source>
</evidence>
<keyword evidence="5" id="KW-0679">Respiratory chain</keyword>
<dbReference type="SMR" id="A0A7S0UMB8"/>
<dbReference type="PANTHER" id="PTHR13344">
    <property type="entry name" value="NADH-UBIQUINONE OXIDOREDUCTASE"/>
    <property type="match status" value="1"/>
</dbReference>
<proteinExistence type="evidence at protein level"/>
<name>A0A7S0UMB8_9CHLO</name>
<dbReference type="PANTHER" id="PTHR13344:SF0">
    <property type="entry name" value="NADH DEHYDROGENASE [UBIQUINONE] 1 ALPHA SUBCOMPLEX SUBUNIT 8"/>
    <property type="match status" value="1"/>
</dbReference>
<evidence type="ECO:0000313" key="10">
    <source>
        <dbReference type="EMBL" id="CAD8763966.1"/>
    </source>
</evidence>
<keyword evidence="9" id="KW-1015">Disulfide bond</keyword>
<dbReference type="AlphaFoldDB" id="A0A7S0UMB8"/>
<dbReference type="EMBL" id="HBFM01000676">
    <property type="protein sequence ID" value="CAD8763966.1"/>
    <property type="molecule type" value="Transcribed_RNA"/>
</dbReference>
<dbReference type="GO" id="GO:0006120">
    <property type="term" value="P:mitochondrial electron transport, NADH to ubiquinone"/>
    <property type="evidence" value="ECO:0007669"/>
    <property type="project" value="InterPro"/>
</dbReference>
<evidence type="ECO:0007829" key="11">
    <source>
        <dbReference type="PDB" id="7AR9"/>
    </source>
</evidence>
<accession>A0A7S0UMB8</accession>
<evidence type="ECO:0000256" key="1">
    <source>
        <dbReference type="ARBA" id="ARBA00003195"/>
    </source>
</evidence>
<evidence type="ECO:0000256" key="6">
    <source>
        <dbReference type="ARBA" id="ARBA00022737"/>
    </source>
</evidence>
<comment type="similarity">
    <text evidence="3">Belongs to the complex I NDUFA8 subunit family.</text>
</comment>
<protein>
    <submittedName>
        <fullName evidence="10">Uncharacterized protein</fullName>
    </submittedName>
</protein>
<evidence type="ECO:0000256" key="4">
    <source>
        <dbReference type="ARBA" id="ARBA00022448"/>
    </source>
</evidence>
<dbReference type="InterPro" id="IPR016680">
    <property type="entry name" value="NDUFA8"/>
</dbReference>
<keyword evidence="7" id="KW-0249">Electron transport</keyword>
<reference evidence="10" key="2">
    <citation type="submission" date="2021-01" db="EMBL/GenBank/DDBJ databases">
        <authorList>
            <person name="Corre E."/>
            <person name="Pelletier E."/>
            <person name="Niang G."/>
            <person name="Scheremetjew M."/>
            <person name="Finn R."/>
            <person name="Kale V."/>
            <person name="Holt S."/>
            <person name="Cochrane G."/>
            <person name="Meng A."/>
            <person name="Brown T."/>
            <person name="Cohen L."/>
        </authorList>
    </citation>
    <scope>NUCLEOTIDE SEQUENCE</scope>
    <source>
        <strain evidence="10">SAG 63-3</strain>
    </source>
</reference>
<evidence type="ECO:0000256" key="2">
    <source>
        <dbReference type="ARBA" id="ARBA00004173"/>
    </source>
</evidence>
<organism evidence="10">
    <name type="scientific">Polytomella parva</name>
    <dbReference type="NCBI Taxonomy" id="51329"/>
    <lineage>
        <taxon>Eukaryota</taxon>
        <taxon>Viridiplantae</taxon>
        <taxon>Chlorophyta</taxon>
        <taxon>core chlorophytes</taxon>
        <taxon>Chlorophyceae</taxon>
        <taxon>CS clade</taxon>
        <taxon>Chlamydomonadales</taxon>
        <taxon>Chlamydomonadaceae</taxon>
        <taxon>Polytomella</taxon>
    </lineage>
</organism>
<reference evidence="11" key="1">
    <citation type="journal article" date="2021" name="Plant Cell">
        <title>A ferredoxin bridge connects the two arms of plant mitochondrial complex I.</title>
        <authorList>
            <person name="Klusch N."/>
            <person name="Senkler J."/>
            <person name="Yildiz O."/>
            <person name="Kuhlbrandt W."/>
            <person name="Braun H.P."/>
        </authorList>
    </citation>
    <scope>STRUCTURE BY ELECTRON MICROSCOPY (2.97 ANGSTROMS)</scope>
</reference>
<keyword evidence="6" id="KW-0677">Repeat</keyword>
<evidence type="ECO:0000256" key="7">
    <source>
        <dbReference type="ARBA" id="ARBA00022982"/>
    </source>
</evidence>
<dbReference type="GO" id="GO:0005739">
    <property type="term" value="C:mitochondrion"/>
    <property type="evidence" value="ECO:0007669"/>
    <property type="project" value="UniProtKB-SubCell"/>
</dbReference>
<sequence>MVARVPYSHELYAMAKHIVFRNEKEHNAILECKAQHDWPEDCKPESEAIVRATNKLFQDIMQKAPEEFKDYAKCLDWYGLKFSKCREKQAAFEAAFPLSE</sequence>
<keyword evidence="11" id="KW-0002">3D-structure</keyword>
<comment type="subcellular location">
    <subcellularLocation>
        <location evidence="2">Mitochondrion</location>
    </subcellularLocation>
</comment>
<gene>
    <name evidence="10" type="ORF">PPAR00522_LOCUS350</name>
</gene>
<keyword evidence="8" id="KW-0496">Mitochondrion</keyword>